<name>A0A6P8BCA5_PYRGI</name>
<dbReference type="GeneID" id="41959687"/>
<evidence type="ECO:0000313" key="3">
    <source>
        <dbReference type="RefSeq" id="XP_030984812.1"/>
    </source>
</evidence>
<accession>A0A6P8BCA5</accession>
<feature type="chain" id="PRO_5027761669" description="Plastocyanin-like domain-containing protein" evidence="1">
    <location>
        <begin position="32"/>
        <end position="118"/>
    </location>
</feature>
<gene>
    <name evidence="3" type="ORF">PgNI_04735</name>
</gene>
<sequence>MPPDKEQPHIVFVVWSFLLNFVIFNPQPVSIERSLSSGPMPQRSPFSTLTTIRIRLRSYMPSRSCFGQQILVALMNGGASLVVPLKNVGQLLKPNPGQHGCTMAIHWHLHDGSLNIAA</sequence>
<organism evidence="2 3">
    <name type="scientific">Pyricularia grisea</name>
    <name type="common">Crabgrass-specific blast fungus</name>
    <name type="synonym">Magnaporthe grisea</name>
    <dbReference type="NCBI Taxonomy" id="148305"/>
    <lineage>
        <taxon>Eukaryota</taxon>
        <taxon>Fungi</taxon>
        <taxon>Dikarya</taxon>
        <taxon>Ascomycota</taxon>
        <taxon>Pezizomycotina</taxon>
        <taxon>Sordariomycetes</taxon>
        <taxon>Sordariomycetidae</taxon>
        <taxon>Magnaporthales</taxon>
        <taxon>Pyriculariaceae</taxon>
        <taxon>Pyricularia</taxon>
    </lineage>
</organism>
<evidence type="ECO:0000313" key="2">
    <source>
        <dbReference type="Proteomes" id="UP000515153"/>
    </source>
</evidence>
<proteinExistence type="predicted"/>
<dbReference type="RefSeq" id="XP_030984812.1">
    <property type="nucleotide sequence ID" value="XM_031124778.1"/>
</dbReference>
<keyword evidence="2" id="KW-1185">Reference proteome</keyword>
<reference evidence="3" key="2">
    <citation type="submission" date="2019-10" db="EMBL/GenBank/DDBJ databases">
        <authorList>
            <consortium name="NCBI Genome Project"/>
        </authorList>
    </citation>
    <scope>NUCLEOTIDE SEQUENCE</scope>
    <source>
        <strain evidence="3">NI907</strain>
    </source>
</reference>
<protein>
    <recommendedName>
        <fullName evidence="4">Plastocyanin-like domain-containing protein</fullName>
    </recommendedName>
</protein>
<feature type="signal peptide" evidence="1">
    <location>
        <begin position="1"/>
        <end position="31"/>
    </location>
</feature>
<dbReference type="KEGG" id="pgri:PgNI_04735"/>
<keyword evidence="1" id="KW-0732">Signal</keyword>
<dbReference type="Proteomes" id="UP000515153">
    <property type="component" value="Unplaced"/>
</dbReference>
<evidence type="ECO:0008006" key="4">
    <source>
        <dbReference type="Google" id="ProtNLM"/>
    </source>
</evidence>
<reference evidence="3" key="1">
    <citation type="journal article" date="2019" name="Mol. Biol. Evol.">
        <title>Blast fungal genomes show frequent chromosomal changes, gene gains and losses, and effector gene turnover.</title>
        <authorList>
            <person name="Gomez Luciano L.B."/>
            <person name="Jason Tsai I."/>
            <person name="Chuma I."/>
            <person name="Tosa Y."/>
            <person name="Chen Y.H."/>
            <person name="Li J.Y."/>
            <person name="Li M.Y."/>
            <person name="Jade Lu M.Y."/>
            <person name="Nakayashiki H."/>
            <person name="Li W.H."/>
        </authorList>
    </citation>
    <scope>NUCLEOTIDE SEQUENCE</scope>
    <source>
        <strain evidence="3">NI907</strain>
    </source>
</reference>
<reference evidence="3" key="3">
    <citation type="submission" date="2025-08" db="UniProtKB">
        <authorList>
            <consortium name="RefSeq"/>
        </authorList>
    </citation>
    <scope>IDENTIFICATION</scope>
    <source>
        <strain evidence="3">NI907</strain>
    </source>
</reference>
<dbReference type="AlphaFoldDB" id="A0A6P8BCA5"/>
<evidence type="ECO:0000256" key="1">
    <source>
        <dbReference type="SAM" id="SignalP"/>
    </source>
</evidence>